<dbReference type="InterPro" id="IPR036163">
    <property type="entry name" value="HMA_dom_sf"/>
</dbReference>
<reference evidence="2" key="1">
    <citation type="submission" date="2019-08" db="EMBL/GenBank/DDBJ databases">
        <authorList>
            <person name="Kucharzyk K."/>
            <person name="Murdoch R.W."/>
            <person name="Higgins S."/>
            <person name="Loffler F."/>
        </authorList>
    </citation>
    <scope>NUCLEOTIDE SEQUENCE</scope>
</reference>
<dbReference type="InterPro" id="IPR006121">
    <property type="entry name" value="HMA_dom"/>
</dbReference>
<dbReference type="EMBL" id="VSSQ01015662">
    <property type="protein sequence ID" value="MPM56254.1"/>
    <property type="molecule type" value="Genomic_DNA"/>
</dbReference>
<proteinExistence type="predicted"/>
<sequence length="73" mass="7930">MKKSFKLVGLGCANCAAKMEAAISKLPEVSAVSVNFLTTRMTIEAEREQMDGIIAAAQKIVKNYEPDVKIEKA</sequence>
<dbReference type="PROSITE" id="PS50846">
    <property type="entry name" value="HMA_2"/>
    <property type="match status" value="1"/>
</dbReference>
<dbReference type="GO" id="GO:0046872">
    <property type="term" value="F:metal ion binding"/>
    <property type="evidence" value="ECO:0007669"/>
    <property type="project" value="InterPro"/>
</dbReference>
<feature type="domain" description="HMA" evidence="1">
    <location>
        <begin position="1"/>
        <end position="69"/>
    </location>
</feature>
<accession>A0A645B3G7</accession>
<protein>
    <recommendedName>
        <fullName evidence="1">HMA domain-containing protein</fullName>
    </recommendedName>
</protein>
<gene>
    <name evidence="2" type="ORF">SDC9_103056</name>
</gene>
<comment type="caution">
    <text evidence="2">The sequence shown here is derived from an EMBL/GenBank/DDBJ whole genome shotgun (WGS) entry which is preliminary data.</text>
</comment>
<evidence type="ECO:0000259" key="1">
    <source>
        <dbReference type="PROSITE" id="PS50846"/>
    </source>
</evidence>
<dbReference type="Pfam" id="PF00403">
    <property type="entry name" value="HMA"/>
    <property type="match status" value="1"/>
</dbReference>
<dbReference type="Gene3D" id="3.30.70.100">
    <property type="match status" value="1"/>
</dbReference>
<dbReference type="SUPFAM" id="SSF55008">
    <property type="entry name" value="HMA, heavy metal-associated domain"/>
    <property type="match status" value="1"/>
</dbReference>
<name>A0A645B3G7_9ZZZZ</name>
<dbReference type="CDD" id="cd00371">
    <property type="entry name" value="HMA"/>
    <property type="match status" value="1"/>
</dbReference>
<evidence type="ECO:0000313" key="2">
    <source>
        <dbReference type="EMBL" id="MPM56254.1"/>
    </source>
</evidence>
<dbReference type="AlphaFoldDB" id="A0A645B3G7"/>
<organism evidence="2">
    <name type="scientific">bioreactor metagenome</name>
    <dbReference type="NCBI Taxonomy" id="1076179"/>
    <lineage>
        <taxon>unclassified sequences</taxon>
        <taxon>metagenomes</taxon>
        <taxon>ecological metagenomes</taxon>
    </lineage>
</organism>